<name>A0A814QWH4_9BILA</name>
<sequence>MLGLTKTSAGLDFQLQHQQQVLQPPVQPRQQVPQPAPLQPRRLVQHQHQPQRHLLQPRQQVLHQPVRLRQQVPQLVRPRQQVLQHQPQHQRQERQRPQQQQQQQQQRQHATPIPTITYTQYIYGFTANYSLATLSFIITGEGGGGKVHYWLLDDVIVNHTNANANILTNGGFETGDLSGWTQYCNTTANCDTASSGNYAHTTTSSCYSGTYCVYDSCKNTDYLEQSFSTVPGDYYVISYYLNTGTTDAGPLQISKSATNPPALQIMTYRQYSDWSSDLPSTIHRGHSSIERIVSTDDGDHDRIDQNKTSFTWYWCFKCCIFGSLLAGIGLAIVLTFWLTSKTTATETLSM</sequence>
<reference evidence="3" key="1">
    <citation type="submission" date="2021-02" db="EMBL/GenBank/DDBJ databases">
        <authorList>
            <person name="Nowell W R."/>
        </authorList>
    </citation>
    <scope>NUCLEOTIDE SEQUENCE</scope>
</reference>
<keyword evidence="2" id="KW-0812">Transmembrane</keyword>
<evidence type="ECO:0000256" key="2">
    <source>
        <dbReference type="SAM" id="Phobius"/>
    </source>
</evidence>
<evidence type="ECO:0000313" key="4">
    <source>
        <dbReference type="Proteomes" id="UP000663860"/>
    </source>
</evidence>
<evidence type="ECO:0000256" key="1">
    <source>
        <dbReference type="SAM" id="MobiDB-lite"/>
    </source>
</evidence>
<protein>
    <submittedName>
        <fullName evidence="3">Uncharacterized protein</fullName>
    </submittedName>
</protein>
<feature type="transmembrane region" description="Helical" evidence="2">
    <location>
        <begin position="311"/>
        <end position="338"/>
    </location>
</feature>
<feature type="compositionally biased region" description="Low complexity" evidence="1">
    <location>
        <begin position="77"/>
        <end position="89"/>
    </location>
</feature>
<keyword evidence="2" id="KW-0472">Membrane</keyword>
<keyword evidence="2" id="KW-1133">Transmembrane helix</keyword>
<feature type="region of interest" description="Disordered" evidence="1">
    <location>
        <begin position="42"/>
        <end position="63"/>
    </location>
</feature>
<feature type="compositionally biased region" description="Low complexity" evidence="1">
    <location>
        <begin position="97"/>
        <end position="111"/>
    </location>
</feature>
<accession>A0A814QWH4</accession>
<dbReference type="AlphaFoldDB" id="A0A814QWH4"/>
<dbReference type="EMBL" id="CAJNOE010000293">
    <property type="protein sequence ID" value="CAF1125828.1"/>
    <property type="molecule type" value="Genomic_DNA"/>
</dbReference>
<feature type="region of interest" description="Disordered" evidence="1">
    <location>
        <begin position="77"/>
        <end position="111"/>
    </location>
</feature>
<dbReference type="Gene3D" id="2.60.120.260">
    <property type="entry name" value="Galactose-binding domain-like"/>
    <property type="match status" value="1"/>
</dbReference>
<gene>
    <name evidence="3" type="ORF">IZO911_LOCUS24406</name>
</gene>
<feature type="compositionally biased region" description="Low complexity" evidence="1">
    <location>
        <begin position="52"/>
        <end position="63"/>
    </location>
</feature>
<proteinExistence type="predicted"/>
<evidence type="ECO:0000313" key="3">
    <source>
        <dbReference type="EMBL" id="CAF1125828.1"/>
    </source>
</evidence>
<organism evidence="3 4">
    <name type="scientific">Adineta steineri</name>
    <dbReference type="NCBI Taxonomy" id="433720"/>
    <lineage>
        <taxon>Eukaryota</taxon>
        <taxon>Metazoa</taxon>
        <taxon>Spiralia</taxon>
        <taxon>Gnathifera</taxon>
        <taxon>Rotifera</taxon>
        <taxon>Eurotatoria</taxon>
        <taxon>Bdelloidea</taxon>
        <taxon>Adinetida</taxon>
        <taxon>Adinetidae</taxon>
        <taxon>Adineta</taxon>
    </lineage>
</organism>
<comment type="caution">
    <text evidence="3">The sequence shown here is derived from an EMBL/GenBank/DDBJ whole genome shotgun (WGS) entry which is preliminary data.</text>
</comment>
<dbReference type="Proteomes" id="UP000663860">
    <property type="component" value="Unassembled WGS sequence"/>
</dbReference>